<reference evidence="2 3" key="1">
    <citation type="journal article" date="2020" name="Cell">
        <title>Large-Scale Comparative Analyses of Tick Genomes Elucidate Their Genetic Diversity and Vector Capacities.</title>
        <authorList>
            <consortium name="Tick Genome and Microbiome Consortium (TIGMIC)"/>
            <person name="Jia N."/>
            <person name="Wang J."/>
            <person name="Shi W."/>
            <person name="Du L."/>
            <person name="Sun Y."/>
            <person name="Zhan W."/>
            <person name="Jiang J.F."/>
            <person name="Wang Q."/>
            <person name="Zhang B."/>
            <person name="Ji P."/>
            <person name="Bell-Sakyi L."/>
            <person name="Cui X.M."/>
            <person name="Yuan T.T."/>
            <person name="Jiang B.G."/>
            <person name="Yang W.F."/>
            <person name="Lam T.T."/>
            <person name="Chang Q.C."/>
            <person name="Ding S.J."/>
            <person name="Wang X.J."/>
            <person name="Zhu J.G."/>
            <person name="Ruan X.D."/>
            <person name="Zhao L."/>
            <person name="Wei J.T."/>
            <person name="Ye R.Z."/>
            <person name="Que T.C."/>
            <person name="Du C.H."/>
            <person name="Zhou Y.H."/>
            <person name="Cheng J.X."/>
            <person name="Dai P.F."/>
            <person name="Guo W.B."/>
            <person name="Han X.H."/>
            <person name="Huang E.J."/>
            <person name="Li L.F."/>
            <person name="Wei W."/>
            <person name="Gao Y.C."/>
            <person name="Liu J.Z."/>
            <person name="Shao H.Z."/>
            <person name="Wang X."/>
            <person name="Wang C.C."/>
            <person name="Yang T.C."/>
            <person name="Huo Q.B."/>
            <person name="Li W."/>
            <person name="Chen H.Y."/>
            <person name="Chen S.E."/>
            <person name="Zhou L.G."/>
            <person name="Ni X.B."/>
            <person name="Tian J.H."/>
            <person name="Sheng Y."/>
            <person name="Liu T."/>
            <person name="Pan Y.S."/>
            <person name="Xia L.Y."/>
            <person name="Li J."/>
            <person name="Zhao F."/>
            <person name="Cao W.C."/>
        </authorList>
    </citation>
    <scope>NUCLEOTIDE SEQUENCE [LARGE SCALE GENOMIC DNA]</scope>
    <source>
        <strain evidence="2">HaeL-2018</strain>
    </source>
</reference>
<evidence type="ECO:0000256" key="1">
    <source>
        <dbReference type="SAM" id="MobiDB-lite"/>
    </source>
</evidence>
<dbReference type="VEuPathDB" id="VectorBase:HLOH_047018"/>
<comment type="caution">
    <text evidence="2">The sequence shown here is derived from an EMBL/GenBank/DDBJ whole genome shotgun (WGS) entry which is preliminary data.</text>
</comment>
<evidence type="ECO:0000313" key="2">
    <source>
        <dbReference type="EMBL" id="KAH9382430.1"/>
    </source>
</evidence>
<protein>
    <submittedName>
        <fullName evidence="2">Uncharacterized protein</fullName>
    </submittedName>
</protein>
<dbReference type="Proteomes" id="UP000821853">
    <property type="component" value="Chromosome 9"/>
</dbReference>
<keyword evidence="3" id="KW-1185">Reference proteome</keyword>
<dbReference type="EMBL" id="JABSTR010000011">
    <property type="protein sequence ID" value="KAH9382430.1"/>
    <property type="molecule type" value="Genomic_DNA"/>
</dbReference>
<organism evidence="2 3">
    <name type="scientific">Haemaphysalis longicornis</name>
    <name type="common">Bush tick</name>
    <dbReference type="NCBI Taxonomy" id="44386"/>
    <lineage>
        <taxon>Eukaryota</taxon>
        <taxon>Metazoa</taxon>
        <taxon>Ecdysozoa</taxon>
        <taxon>Arthropoda</taxon>
        <taxon>Chelicerata</taxon>
        <taxon>Arachnida</taxon>
        <taxon>Acari</taxon>
        <taxon>Parasitiformes</taxon>
        <taxon>Ixodida</taxon>
        <taxon>Ixodoidea</taxon>
        <taxon>Ixodidae</taxon>
        <taxon>Haemaphysalinae</taxon>
        <taxon>Haemaphysalis</taxon>
    </lineage>
</organism>
<name>A0A9J6GVG3_HAELO</name>
<gene>
    <name evidence="2" type="ORF">HPB48_004308</name>
</gene>
<feature type="region of interest" description="Disordered" evidence="1">
    <location>
        <begin position="77"/>
        <end position="99"/>
    </location>
</feature>
<sequence length="99" mass="11116">MSQIGGLTLLNVPTTSYASMRIDILLRTFPKDIIAAYHRKKAHERTLSASSRTNSAEERLQNLVRFLRIEVESPEKCAAIPDTSTKRHDPSLSAPPNKR</sequence>
<accession>A0A9J6GVG3</accession>
<evidence type="ECO:0000313" key="3">
    <source>
        <dbReference type="Proteomes" id="UP000821853"/>
    </source>
</evidence>
<proteinExistence type="predicted"/>
<dbReference type="AlphaFoldDB" id="A0A9J6GVG3"/>